<proteinExistence type="predicted"/>
<keyword evidence="5" id="KW-1185">Reference proteome</keyword>
<accession>A0A8J2WR51</accession>
<dbReference type="InterPro" id="IPR013094">
    <property type="entry name" value="AB_hydrolase_3"/>
</dbReference>
<name>A0A8J2WR51_9STRA</name>
<dbReference type="OrthoDB" id="433474at2759"/>
<dbReference type="Gene3D" id="3.40.50.1820">
    <property type="entry name" value="alpha/beta hydrolase"/>
    <property type="match status" value="1"/>
</dbReference>
<dbReference type="GO" id="GO:0016787">
    <property type="term" value="F:hydrolase activity"/>
    <property type="evidence" value="ECO:0007669"/>
    <property type="project" value="UniProtKB-KW"/>
</dbReference>
<gene>
    <name evidence="4" type="ORF">PECAL_5P18830</name>
</gene>
<reference evidence="4" key="1">
    <citation type="submission" date="2021-11" db="EMBL/GenBank/DDBJ databases">
        <authorList>
            <consortium name="Genoscope - CEA"/>
            <person name="William W."/>
        </authorList>
    </citation>
    <scope>NUCLEOTIDE SEQUENCE</scope>
</reference>
<dbReference type="InterPro" id="IPR029058">
    <property type="entry name" value="AB_hydrolase_fold"/>
</dbReference>
<keyword evidence="2" id="KW-0812">Transmembrane</keyword>
<sequence length="435" mass="46560">MAASQQQNRSILCWIILGALVLTLNLHYVLLGESIVGGLFNSPLLEPLNAVWRHKTIQALQNEGVPPSNHTEDLGHGLQIDIYEPEHDSSDARPAALYFHAGAYALGFKELGAGTMRFLAHEGIVGISVGYRRSTKKGLDGSVDDAARALAWVREHASEIGVDPSRVFAVGDSAGGHIVLALALGLGAASKVNPPQAVIAGWPAVGTEPRHWLTYCADEFDMETCKEWADTPAQELLNGTAAGNNVFLPPGKHRATEEGTHQAIEGVLSQIFMLHGKRAYGMLPPQYDAERAQALSPLARVVDGSDDGSCAARDEPPPVMMFAGLNDTVVPFGQVRRFAEAYRRTAPVSLLAFREADHGGGGANTQSGRDAIRIFLRRHGLGGAPGDSLRGDEAVEAAKRAFRVPPAFDYEFAYDEDAHANATVYVDPVSSEGGE</sequence>
<comment type="caution">
    <text evidence="4">The sequence shown here is derived from an EMBL/GenBank/DDBJ whole genome shotgun (WGS) entry which is preliminary data.</text>
</comment>
<feature type="transmembrane region" description="Helical" evidence="2">
    <location>
        <begin position="12"/>
        <end position="31"/>
    </location>
</feature>
<evidence type="ECO:0000313" key="4">
    <source>
        <dbReference type="EMBL" id="CAH0377321.1"/>
    </source>
</evidence>
<evidence type="ECO:0000313" key="5">
    <source>
        <dbReference type="Proteomes" id="UP000789595"/>
    </source>
</evidence>
<dbReference type="PANTHER" id="PTHR48081">
    <property type="entry name" value="AB HYDROLASE SUPERFAMILY PROTEIN C4A8.06C"/>
    <property type="match status" value="1"/>
</dbReference>
<organism evidence="4 5">
    <name type="scientific">Pelagomonas calceolata</name>
    <dbReference type="NCBI Taxonomy" id="35677"/>
    <lineage>
        <taxon>Eukaryota</taxon>
        <taxon>Sar</taxon>
        <taxon>Stramenopiles</taxon>
        <taxon>Ochrophyta</taxon>
        <taxon>Pelagophyceae</taxon>
        <taxon>Pelagomonadales</taxon>
        <taxon>Pelagomonadaceae</taxon>
        <taxon>Pelagomonas</taxon>
    </lineage>
</organism>
<dbReference type="EMBL" id="CAKKNE010000005">
    <property type="protein sequence ID" value="CAH0377321.1"/>
    <property type="molecule type" value="Genomic_DNA"/>
</dbReference>
<keyword evidence="2" id="KW-1133">Transmembrane helix</keyword>
<keyword evidence="1" id="KW-0378">Hydrolase</keyword>
<dbReference type="Proteomes" id="UP000789595">
    <property type="component" value="Unassembled WGS sequence"/>
</dbReference>
<evidence type="ECO:0000259" key="3">
    <source>
        <dbReference type="Pfam" id="PF07859"/>
    </source>
</evidence>
<protein>
    <recommendedName>
        <fullName evidence="3">Alpha/beta hydrolase fold-3 domain-containing protein</fullName>
    </recommendedName>
</protein>
<feature type="domain" description="Alpha/beta hydrolase fold-3" evidence="3">
    <location>
        <begin position="97"/>
        <end position="207"/>
    </location>
</feature>
<keyword evidence="2" id="KW-0472">Membrane</keyword>
<dbReference type="InterPro" id="IPR050300">
    <property type="entry name" value="GDXG_lipolytic_enzyme"/>
</dbReference>
<dbReference type="AlphaFoldDB" id="A0A8J2WR51"/>
<evidence type="ECO:0000256" key="1">
    <source>
        <dbReference type="ARBA" id="ARBA00022801"/>
    </source>
</evidence>
<dbReference type="SUPFAM" id="SSF53474">
    <property type="entry name" value="alpha/beta-Hydrolases"/>
    <property type="match status" value="1"/>
</dbReference>
<dbReference type="Pfam" id="PF07859">
    <property type="entry name" value="Abhydrolase_3"/>
    <property type="match status" value="1"/>
</dbReference>
<evidence type="ECO:0000256" key="2">
    <source>
        <dbReference type="SAM" id="Phobius"/>
    </source>
</evidence>